<dbReference type="GO" id="GO:0003677">
    <property type="term" value="F:DNA binding"/>
    <property type="evidence" value="ECO:0007669"/>
    <property type="project" value="UniProtKB-KW"/>
</dbReference>
<evidence type="ECO:0000256" key="1">
    <source>
        <dbReference type="ARBA" id="ARBA00008213"/>
    </source>
</evidence>
<comment type="caution">
    <text evidence="9">The sequence shown here is derived from an EMBL/GenBank/DDBJ whole genome shotgun (WGS) entry which is preliminary data.</text>
</comment>
<dbReference type="GO" id="GO:0070063">
    <property type="term" value="F:RNA polymerase binding"/>
    <property type="evidence" value="ECO:0007669"/>
    <property type="project" value="InterPro"/>
</dbReference>
<name>A0A2H0LXU5_9BACT</name>
<evidence type="ECO:0000256" key="2">
    <source>
        <dbReference type="ARBA" id="ARBA00013729"/>
    </source>
</evidence>
<feature type="coiled-coil region" evidence="7">
    <location>
        <begin position="13"/>
        <end position="70"/>
    </location>
</feature>
<keyword evidence="3" id="KW-0805">Transcription regulation</keyword>
<keyword evidence="4" id="KW-0238">DNA-binding</keyword>
<accession>A0A2H0LXU5</accession>
<evidence type="ECO:0000256" key="5">
    <source>
        <dbReference type="ARBA" id="ARBA00023163"/>
    </source>
</evidence>
<reference evidence="9 10" key="1">
    <citation type="submission" date="2017-09" db="EMBL/GenBank/DDBJ databases">
        <title>Depth-based differentiation of microbial function through sediment-hosted aquifers and enrichment of novel symbionts in the deep terrestrial subsurface.</title>
        <authorList>
            <person name="Probst A.J."/>
            <person name="Ladd B."/>
            <person name="Jarett J.K."/>
            <person name="Geller-Mcgrath D.E."/>
            <person name="Sieber C.M."/>
            <person name="Emerson J.B."/>
            <person name="Anantharaman K."/>
            <person name="Thomas B.C."/>
            <person name="Malmstrom R."/>
            <person name="Stieglmeier M."/>
            <person name="Klingl A."/>
            <person name="Woyke T."/>
            <person name="Ryan C.M."/>
            <person name="Banfield J.F."/>
        </authorList>
    </citation>
    <scope>NUCLEOTIDE SEQUENCE [LARGE SCALE GENOMIC DNA]</scope>
    <source>
        <strain evidence="9">CG11_big_fil_rev_8_21_14_0_20_42_13</strain>
    </source>
</reference>
<dbReference type="GO" id="GO:0006354">
    <property type="term" value="P:DNA-templated transcription elongation"/>
    <property type="evidence" value="ECO:0007669"/>
    <property type="project" value="TreeGrafter"/>
</dbReference>
<feature type="domain" description="Transcription elongation factor GreA/GreB N-terminal" evidence="8">
    <location>
        <begin position="6"/>
        <end position="71"/>
    </location>
</feature>
<dbReference type="GO" id="GO:0003746">
    <property type="term" value="F:translation elongation factor activity"/>
    <property type="evidence" value="ECO:0007669"/>
    <property type="project" value="UniProtKB-KW"/>
</dbReference>
<gene>
    <name evidence="9" type="ORF">COV72_07980</name>
</gene>
<protein>
    <recommendedName>
        <fullName evidence="2">Transcription elongation factor GreA</fullName>
    </recommendedName>
    <alternativeName>
        <fullName evidence="6">Transcript cleavage factor GreA</fullName>
    </alternativeName>
</protein>
<dbReference type="InterPro" id="IPR036805">
    <property type="entry name" value="Tscrpt_elong_fac_GreA/B_N_sf"/>
</dbReference>
<dbReference type="Pfam" id="PF03449">
    <property type="entry name" value="GreA_GreB_N"/>
    <property type="match status" value="1"/>
</dbReference>
<comment type="similarity">
    <text evidence="1">Belongs to the GreA/GreB family.</text>
</comment>
<evidence type="ECO:0000256" key="4">
    <source>
        <dbReference type="ARBA" id="ARBA00023125"/>
    </source>
</evidence>
<evidence type="ECO:0000256" key="3">
    <source>
        <dbReference type="ARBA" id="ARBA00023015"/>
    </source>
</evidence>
<feature type="non-terminal residue" evidence="9">
    <location>
        <position position="71"/>
    </location>
</feature>
<dbReference type="PROSITE" id="PS00829">
    <property type="entry name" value="GREAB_1"/>
    <property type="match status" value="1"/>
</dbReference>
<evidence type="ECO:0000259" key="8">
    <source>
        <dbReference type="Pfam" id="PF03449"/>
    </source>
</evidence>
<dbReference type="GO" id="GO:0032784">
    <property type="term" value="P:regulation of DNA-templated transcription elongation"/>
    <property type="evidence" value="ECO:0007669"/>
    <property type="project" value="InterPro"/>
</dbReference>
<evidence type="ECO:0000256" key="7">
    <source>
        <dbReference type="SAM" id="Coils"/>
    </source>
</evidence>
<dbReference type="PANTHER" id="PTHR30437:SF4">
    <property type="entry name" value="TRANSCRIPTION ELONGATION FACTOR GREA"/>
    <property type="match status" value="1"/>
</dbReference>
<keyword evidence="7" id="KW-0175">Coiled coil</keyword>
<evidence type="ECO:0000313" key="10">
    <source>
        <dbReference type="Proteomes" id="UP000229641"/>
    </source>
</evidence>
<dbReference type="EMBL" id="PCWA01000098">
    <property type="protein sequence ID" value="PIQ88504.1"/>
    <property type="molecule type" value="Genomic_DNA"/>
</dbReference>
<proteinExistence type="inferred from homology"/>
<evidence type="ECO:0000313" key="9">
    <source>
        <dbReference type="EMBL" id="PIQ88504.1"/>
    </source>
</evidence>
<dbReference type="Gene3D" id="1.10.287.180">
    <property type="entry name" value="Transcription elongation factor, GreA/GreB, N-terminal domain"/>
    <property type="match status" value="1"/>
</dbReference>
<keyword evidence="9" id="KW-0251">Elongation factor</keyword>
<dbReference type="SUPFAM" id="SSF46557">
    <property type="entry name" value="GreA transcript cleavage protein, N-terminal domain"/>
    <property type="match status" value="1"/>
</dbReference>
<dbReference type="InterPro" id="IPR018151">
    <property type="entry name" value="TF_GreA/GreB_CS"/>
</dbReference>
<keyword evidence="5" id="KW-0804">Transcription</keyword>
<dbReference type="InterPro" id="IPR023459">
    <property type="entry name" value="Tscrpt_elong_fac_GreA/B_fam"/>
</dbReference>
<organism evidence="9 10">
    <name type="scientific">Candidatus Ghiorseimicrobium undicola</name>
    <dbReference type="NCBI Taxonomy" id="1974746"/>
    <lineage>
        <taxon>Bacteria</taxon>
        <taxon>Pseudomonadati</taxon>
        <taxon>Candidatus Omnitrophota</taxon>
        <taxon>Candidatus Ghiorseimicrobium</taxon>
    </lineage>
</organism>
<dbReference type="InterPro" id="IPR022691">
    <property type="entry name" value="Tscrpt_elong_fac_GreA/B_N"/>
</dbReference>
<evidence type="ECO:0000256" key="6">
    <source>
        <dbReference type="ARBA" id="ARBA00030776"/>
    </source>
</evidence>
<sequence>MGMGDVYLTREGHQKLTEELEFLKKVKRKKISQAVRDAREHGDISENAEYDAAKEALALNEKKIAELGDKL</sequence>
<dbReference type="PANTHER" id="PTHR30437">
    <property type="entry name" value="TRANSCRIPTION ELONGATION FACTOR GREA"/>
    <property type="match status" value="1"/>
</dbReference>
<dbReference type="FunFam" id="1.10.287.180:FF:000001">
    <property type="entry name" value="Transcription elongation factor GreA"/>
    <property type="match status" value="1"/>
</dbReference>
<dbReference type="AlphaFoldDB" id="A0A2H0LXU5"/>
<keyword evidence="9" id="KW-0648">Protein biosynthesis</keyword>
<dbReference type="Proteomes" id="UP000229641">
    <property type="component" value="Unassembled WGS sequence"/>
</dbReference>